<dbReference type="CDD" id="cd02433">
    <property type="entry name" value="Nodulin-21_like_2"/>
    <property type="match status" value="1"/>
</dbReference>
<dbReference type="GO" id="GO:0012505">
    <property type="term" value="C:endomembrane system"/>
    <property type="evidence" value="ECO:0007669"/>
    <property type="project" value="UniProtKB-SubCell"/>
</dbReference>
<protein>
    <submittedName>
        <fullName evidence="7">Rubrerythrin family protein</fullName>
    </submittedName>
</protein>
<evidence type="ECO:0000256" key="3">
    <source>
        <dbReference type="ARBA" id="ARBA00022989"/>
    </source>
</evidence>
<reference evidence="7 8" key="1">
    <citation type="submission" date="2019-03" db="EMBL/GenBank/DDBJ databases">
        <title>Genomics of glacier-inhabiting Cryobacterium strains.</title>
        <authorList>
            <person name="Liu Q."/>
            <person name="Xin Y.-H."/>
        </authorList>
    </citation>
    <scope>NUCLEOTIDE SEQUENCE [LARGE SCALE GENOMIC DNA]</scope>
    <source>
        <strain evidence="7 8">RHLS22-1</strain>
    </source>
</reference>
<sequence>MPPGCANSCSNVPAVQRWSRHRRGQGSNGPLEPPAGQRPRTGWGDRGVRRRYAGGGSAGPQPLPRLDGGGPDRGHHRARGTRRLGALRARGGQGGGVGGALRGAVLRTRRHRPARFGPRVAGLARGSSGVVIAVADLNQPAEADIRRWRRYLADEQAEAAVYRDLAGRRTGEEREILLALAEAEGRHEAHWRDLLGDRVGAPRKGALRTRVLGLLARRFGSVFVLALAQRAEARSPYDGDADATSAMAADESIHEEVVRGLAARGRQRLSGTFRAAVFGVNDGLVSNLALVLGIGATGVPTATILFTGIAGLLAGALSMGAGEYVSVRSQRELLEASTPNPATRSVLSHLDEAANELTLVYRAQGMTPEEAEVHAREMLRTVAVATGALDVSRLNASSTSQIDEHEAIGTGMGAAISSFCFFASGALLPVLPYVFGMQGVAAIIVAAVLVGLALLATGAVVGLLSGGPPLKRALRQLVIGLGAAGVTYLLGLLFGTTVA</sequence>
<evidence type="ECO:0000256" key="1">
    <source>
        <dbReference type="ARBA" id="ARBA00004127"/>
    </source>
</evidence>
<comment type="caution">
    <text evidence="7">The sequence shown here is derived from an EMBL/GenBank/DDBJ whole genome shotgun (WGS) entry which is preliminary data.</text>
</comment>
<keyword evidence="2 6" id="KW-0812">Transmembrane</keyword>
<dbReference type="InterPro" id="IPR008217">
    <property type="entry name" value="Ccc1_fam"/>
</dbReference>
<dbReference type="AlphaFoldDB" id="A0A4R8VY20"/>
<evidence type="ECO:0000256" key="2">
    <source>
        <dbReference type="ARBA" id="ARBA00022692"/>
    </source>
</evidence>
<dbReference type="GO" id="GO:0030026">
    <property type="term" value="P:intracellular manganese ion homeostasis"/>
    <property type="evidence" value="ECO:0007669"/>
    <property type="project" value="InterPro"/>
</dbReference>
<feature type="compositionally biased region" description="Gly residues" evidence="5">
    <location>
        <begin position="91"/>
        <end position="101"/>
    </location>
</feature>
<comment type="subcellular location">
    <subcellularLocation>
        <location evidence="1">Endomembrane system</location>
        <topology evidence="1">Multi-pass membrane protein</topology>
    </subcellularLocation>
</comment>
<keyword evidence="4 6" id="KW-0472">Membrane</keyword>
<organism evidence="7 8">
    <name type="scientific">Cryobacterium adonitolivorans</name>
    <dbReference type="NCBI Taxonomy" id="1259189"/>
    <lineage>
        <taxon>Bacteria</taxon>
        <taxon>Bacillati</taxon>
        <taxon>Actinomycetota</taxon>
        <taxon>Actinomycetes</taxon>
        <taxon>Micrococcales</taxon>
        <taxon>Microbacteriaceae</taxon>
        <taxon>Cryobacterium</taxon>
    </lineage>
</organism>
<dbReference type="EMBL" id="SOFL01000057">
    <property type="protein sequence ID" value="TFB96166.1"/>
    <property type="molecule type" value="Genomic_DNA"/>
</dbReference>
<dbReference type="PANTHER" id="PTHR31851">
    <property type="entry name" value="FE(2+)/MN(2+) TRANSPORTER PCL1"/>
    <property type="match status" value="1"/>
</dbReference>
<evidence type="ECO:0000256" key="5">
    <source>
        <dbReference type="SAM" id="MobiDB-lite"/>
    </source>
</evidence>
<dbReference type="InterPro" id="IPR039376">
    <property type="entry name" value="Ferritin_CCC1_N"/>
</dbReference>
<dbReference type="Pfam" id="PF01988">
    <property type="entry name" value="VIT1"/>
    <property type="match status" value="1"/>
</dbReference>
<evidence type="ECO:0000256" key="6">
    <source>
        <dbReference type="SAM" id="Phobius"/>
    </source>
</evidence>
<feature type="transmembrane region" description="Helical" evidence="6">
    <location>
        <begin position="441"/>
        <end position="465"/>
    </location>
</feature>
<feature type="region of interest" description="Disordered" evidence="5">
    <location>
        <begin position="19"/>
        <end position="103"/>
    </location>
</feature>
<keyword evidence="3 6" id="KW-1133">Transmembrane helix</keyword>
<feature type="transmembrane region" description="Helical" evidence="6">
    <location>
        <begin position="414"/>
        <end position="435"/>
    </location>
</feature>
<dbReference type="Proteomes" id="UP000297907">
    <property type="component" value="Unassembled WGS sequence"/>
</dbReference>
<dbReference type="CDD" id="cd01044">
    <property type="entry name" value="Ferritin_CCC1_N"/>
    <property type="match status" value="1"/>
</dbReference>
<evidence type="ECO:0000313" key="7">
    <source>
        <dbReference type="EMBL" id="TFB96166.1"/>
    </source>
</evidence>
<dbReference type="GO" id="GO:0005384">
    <property type="term" value="F:manganese ion transmembrane transporter activity"/>
    <property type="evidence" value="ECO:0007669"/>
    <property type="project" value="InterPro"/>
</dbReference>
<dbReference type="OrthoDB" id="9789677at2"/>
<feature type="transmembrane region" description="Helical" evidence="6">
    <location>
        <begin position="302"/>
        <end position="321"/>
    </location>
</feature>
<name>A0A4R8VY20_9MICO</name>
<proteinExistence type="predicted"/>
<feature type="transmembrane region" description="Helical" evidence="6">
    <location>
        <begin position="477"/>
        <end position="498"/>
    </location>
</feature>
<keyword evidence="8" id="KW-1185">Reference proteome</keyword>
<evidence type="ECO:0000313" key="8">
    <source>
        <dbReference type="Proteomes" id="UP000297907"/>
    </source>
</evidence>
<accession>A0A4R8VY20</accession>
<evidence type="ECO:0000256" key="4">
    <source>
        <dbReference type="ARBA" id="ARBA00023136"/>
    </source>
</evidence>
<gene>
    <name evidence="7" type="ORF">E3O42_17160</name>
</gene>